<feature type="site" description="Transition state stabilizer" evidence="5">
    <location>
        <position position="185"/>
    </location>
</feature>
<dbReference type="InterPro" id="IPR013078">
    <property type="entry name" value="His_Pase_superF_clade-1"/>
</dbReference>
<keyword evidence="1" id="KW-0324">Glycolysis</keyword>
<proteinExistence type="predicted"/>
<dbReference type="SMART" id="SM00855">
    <property type="entry name" value="PGAM"/>
    <property type="match status" value="1"/>
</dbReference>
<evidence type="ECO:0000256" key="3">
    <source>
        <dbReference type="PIRSR" id="PIRSR613078-1"/>
    </source>
</evidence>
<evidence type="ECO:0000256" key="1">
    <source>
        <dbReference type="ARBA" id="ARBA00023152"/>
    </source>
</evidence>
<protein>
    <submittedName>
        <fullName evidence="6">Phosphoglycerate mutase family protein</fullName>
    </submittedName>
</protein>
<dbReference type="InterPro" id="IPR050275">
    <property type="entry name" value="PGM_Phosphatase"/>
</dbReference>
<feature type="binding site" evidence="4">
    <location>
        <position position="59"/>
    </location>
    <ligand>
        <name>substrate</name>
    </ligand>
</feature>
<evidence type="ECO:0000256" key="5">
    <source>
        <dbReference type="PIRSR" id="PIRSR613078-3"/>
    </source>
</evidence>
<dbReference type="PANTHER" id="PTHR48100">
    <property type="entry name" value="BROAD-SPECIFICITY PHOSPHATASE YOR283W-RELATED"/>
    <property type="match status" value="1"/>
</dbReference>
<dbReference type="InterPro" id="IPR029033">
    <property type="entry name" value="His_PPase_superfam"/>
</dbReference>
<dbReference type="GO" id="GO:0016791">
    <property type="term" value="F:phosphatase activity"/>
    <property type="evidence" value="ECO:0007669"/>
    <property type="project" value="TreeGrafter"/>
</dbReference>
<sequence>MNLYIIRHGQTDMNVLHRMQGRTDTRLNEKGRQQAREAAKFLKKEKIVPDRVIVSPLDRARETAEIVSGRPRDLQEPDDRIIEMCFGEAEGKPNEELAQGFYESFFRTVVDYEPPDGAESYEDLFDRIADFVEDLRDQYVLCANRGAVVSDCEEPVQEDAGECHIRKDRRCQDRKTGPTIFVVSHGAALHALLAYVGHVERKDFWKIDVNNCAVFQVFLSDQRRDPDGRPGSDYQDHFTRLYEGFGHGHYLNMTAQIDRK</sequence>
<dbReference type="STRING" id="626523.GCWU000342_01861"/>
<evidence type="ECO:0000313" key="7">
    <source>
        <dbReference type="Proteomes" id="UP000003494"/>
    </source>
</evidence>
<feature type="binding site" evidence="4">
    <location>
        <begin position="7"/>
        <end position="14"/>
    </location>
    <ligand>
        <name>substrate</name>
    </ligand>
</feature>
<dbReference type="AlphaFoldDB" id="C4GD17"/>
<dbReference type="RefSeq" id="WP_006906857.1">
    <property type="nucleotide sequence ID" value="NZ_GG665867.1"/>
</dbReference>
<dbReference type="eggNOG" id="COG0406">
    <property type="taxonomic scope" value="Bacteria"/>
</dbReference>
<organism evidence="6 7">
    <name type="scientific">Shuttleworthella satelles DSM 14600</name>
    <dbReference type="NCBI Taxonomy" id="626523"/>
    <lineage>
        <taxon>Bacteria</taxon>
        <taxon>Bacillati</taxon>
        <taxon>Bacillota</taxon>
        <taxon>Clostridia</taxon>
        <taxon>Lachnospirales</taxon>
        <taxon>Lachnospiraceae</taxon>
        <taxon>Shuttleworthella</taxon>
    </lineage>
</organism>
<name>C4GD17_9FIRM</name>
<comment type="caution">
    <text evidence="6">The sequence shown here is derived from an EMBL/GenBank/DDBJ whole genome shotgun (WGS) entry which is preliminary data.</text>
</comment>
<dbReference type="PANTHER" id="PTHR48100:SF1">
    <property type="entry name" value="HISTIDINE PHOSPHATASE FAMILY PROTEIN-RELATED"/>
    <property type="match status" value="1"/>
</dbReference>
<feature type="active site" description="Proton donor/acceptor" evidence="3">
    <location>
        <position position="83"/>
    </location>
</feature>
<dbReference type="SUPFAM" id="SSF53254">
    <property type="entry name" value="Phosphoglycerate mutase-like"/>
    <property type="match status" value="1"/>
</dbReference>
<keyword evidence="7" id="KW-1185">Reference proteome</keyword>
<dbReference type="Pfam" id="PF00300">
    <property type="entry name" value="His_Phos_1"/>
    <property type="match status" value="2"/>
</dbReference>
<dbReference type="PROSITE" id="PS00175">
    <property type="entry name" value="PG_MUTASE"/>
    <property type="match status" value="1"/>
</dbReference>
<dbReference type="Gene3D" id="3.40.50.1240">
    <property type="entry name" value="Phosphoglycerate mutase-like"/>
    <property type="match status" value="1"/>
</dbReference>
<dbReference type="InterPro" id="IPR001345">
    <property type="entry name" value="PG/BPGM_mutase_AS"/>
</dbReference>
<keyword evidence="2" id="KW-0413">Isomerase</keyword>
<evidence type="ECO:0000313" key="6">
    <source>
        <dbReference type="EMBL" id="EEP27867.1"/>
    </source>
</evidence>
<dbReference type="PIRSF" id="PIRSF000709">
    <property type="entry name" value="6PFK_2-Ptase"/>
    <property type="match status" value="1"/>
</dbReference>
<reference evidence="6" key="1">
    <citation type="submission" date="2009-04" db="EMBL/GenBank/DDBJ databases">
        <authorList>
            <person name="Weinstock G."/>
            <person name="Sodergren E."/>
            <person name="Clifton S."/>
            <person name="Fulton L."/>
            <person name="Fulton B."/>
            <person name="Courtney L."/>
            <person name="Fronick C."/>
            <person name="Harrison M."/>
            <person name="Strong C."/>
            <person name="Farmer C."/>
            <person name="Delahaunty K."/>
            <person name="Markovic C."/>
            <person name="Hall O."/>
            <person name="Minx P."/>
            <person name="Tomlinson C."/>
            <person name="Mitreva M."/>
            <person name="Nelson J."/>
            <person name="Hou S."/>
            <person name="Wollam A."/>
            <person name="Pepin K.H."/>
            <person name="Johnson M."/>
            <person name="Bhonagiri V."/>
            <person name="Nash W.E."/>
            <person name="Warren W."/>
            <person name="Chinwalla A."/>
            <person name="Mardis E.R."/>
            <person name="Wilson R.K."/>
        </authorList>
    </citation>
    <scope>NUCLEOTIDE SEQUENCE [LARGE SCALE GENOMIC DNA]</scope>
    <source>
        <strain evidence="6">DSM 14600</strain>
    </source>
</reference>
<feature type="active site" description="Tele-phosphohistidine intermediate" evidence="3">
    <location>
        <position position="8"/>
    </location>
</feature>
<accession>C4GD17</accession>
<dbReference type="EMBL" id="ACIP02000004">
    <property type="protein sequence ID" value="EEP27867.1"/>
    <property type="molecule type" value="Genomic_DNA"/>
</dbReference>
<dbReference type="HOGENOM" id="CLU_033323_9_4_9"/>
<dbReference type="GO" id="GO:0005737">
    <property type="term" value="C:cytoplasm"/>
    <property type="evidence" value="ECO:0007669"/>
    <property type="project" value="TreeGrafter"/>
</dbReference>
<evidence type="ECO:0000256" key="4">
    <source>
        <dbReference type="PIRSR" id="PIRSR613078-2"/>
    </source>
</evidence>
<dbReference type="CDD" id="cd07067">
    <property type="entry name" value="HP_PGM_like"/>
    <property type="match status" value="1"/>
</dbReference>
<evidence type="ECO:0000256" key="2">
    <source>
        <dbReference type="ARBA" id="ARBA00023235"/>
    </source>
</evidence>
<dbReference type="Proteomes" id="UP000003494">
    <property type="component" value="Unassembled WGS sequence"/>
</dbReference>
<gene>
    <name evidence="6" type="ORF">GCWU000342_01861</name>
</gene>